<dbReference type="AlphaFoldDB" id="A0A835LCA4"/>
<dbReference type="GO" id="GO:0003677">
    <property type="term" value="F:DNA binding"/>
    <property type="evidence" value="ECO:0007669"/>
    <property type="project" value="InterPro"/>
</dbReference>
<dbReference type="GO" id="GO:0006355">
    <property type="term" value="P:regulation of DNA-templated transcription"/>
    <property type="evidence" value="ECO:0007669"/>
    <property type="project" value="InterPro"/>
</dbReference>
<comment type="caution">
    <text evidence="1">The sequence shown here is derived from an EMBL/GenBank/DDBJ whole genome shotgun (WGS) entry which is preliminary data.</text>
</comment>
<dbReference type="EMBL" id="JADFTS010000021">
    <property type="protein sequence ID" value="KAF9587242.1"/>
    <property type="molecule type" value="Genomic_DNA"/>
</dbReference>
<gene>
    <name evidence="1" type="ORF">IFM89_039550</name>
</gene>
<name>A0A835LCA4_9MAGN</name>
<protein>
    <recommendedName>
        <fullName evidence="3">NAC domain-containing protein</fullName>
    </recommendedName>
</protein>
<dbReference type="Gene3D" id="1.10.510.10">
    <property type="entry name" value="Transferase(Phosphotransferase) domain 1"/>
    <property type="match status" value="1"/>
</dbReference>
<dbReference type="InterPro" id="IPR036093">
    <property type="entry name" value="NAC_dom_sf"/>
</dbReference>
<evidence type="ECO:0000313" key="1">
    <source>
        <dbReference type="EMBL" id="KAF9587242.1"/>
    </source>
</evidence>
<keyword evidence="2" id="KW-1185">Reference proteome</keyword>
<evidence type="ECO:0000313" key="2">
    <source>
        <dbReference type="Proteomes" id="UP000631114"/>
    </source>
</evidence>
<proteinExistence type="predicted"/>
<sequence>MGFNQFRDKYIVDRRTLTGYWMRYHYRFTDQSELSSHKKFLHDESNCTVEVEAKLCICFDFDYGSKSSKMRAPNGMKSGWVMHEFRLENLHMPPKCSYGCTVCRLHFDGINGAESVISPERACAAARITNGGKQFDYGCYALELVSNWCITGQLPTEADLECMNENAKRYSEQVPGHKRQLFSERFPHVHPAAVDPVEKMLTFGSILIMVVKAVTQEMSSTCVASVPARHFEAVCSTPLSSDSEQHALSWEQIKELI</sequence>
<reference evidence="1 2" key="1">
    <citation type="submission" date="2020-10" db="EMBL/GenBank/DDBJ databases">
        <title>The Coptis chinensis genome and diversification of protoberbering-type alkaloids.</title>
        <authorList>
            <person name="Wang B."/>
            <person name="Shu S."/>
            <person name="Song C."/>
            <person name="Liu Y."/>
        </authorList>
    </citation>
    <scope>NUCLEOTIDE SEQUENCE [LARGE SCALE GENOMIC DNA]</scope>
    <source>
        <strain evidence="1">HL-2020</strain>
        <tissue evidence="1">Leaf</tissue>
    </source>
</reference>
<organism evidence="1 2">
    <name type="scientific">Coptis chinensis</name>
    <dbReference type="NCBI Taxonomy" id="261450"/>
    <lineage>
        <taxon>Eukaryota</taxon>
        <taxon>Viridiplantae</taxon>
        <taxon>Streptophyta</taxon>
        <taxon>Embryophyta</taxon>
        <taxon>Tracheophyta</taxon>
        <taxon>Spermatophyta</taxon>
        <taxon>Magnoliopsida</taxon>
        <taxon>Ranunculales</taxon>
        <taxon>Ranunculaceae</taxon>
        <taxon>Coptidoideae</taxon>
        <taxon>Coptis</taxon>
    </lineage>
</organism>
<dbReference type="SUPFAM" id="SSF101941">
    <property type="entry name" value="NAC domain"/>
    <property type="match status" value="1"/>
</dbReference>
<dbReference type="Proteomes" id="UP000631114">
    <property type="component" value="Unassembled WGS sequence"/>
</dbReference>
<accession>A0A835LCA4</accession>
<evidence type="ECO:0008006" key="3">
    <source>
        <dbReference type="Google" id="ProtNLM"/>
    </source>
</evidence>